<dbReference type="Pfam" id="PF00042">
    <property type="entry name" value="Globin"/>
    <property type="match status" value="1"/>
</dbReference>
<protein>
    <recommendedName>
        <fullName evidence="4">nitric oxide dioxygenase</fullName>
        <ecNumber evidence="4">1.14.12.17</ecNumber>
    </recommendedName>
</protein>
<evidence type="ECO:0000259" key="18">
    <source>
        <dbReference type="PROSITE" id="PS51384"/>
    </source>
</evidence>
<reference evidence="19 21" key="1">
    <citation type="submission" date="2020-01" db="EMBL/GenBank/DDBJ databases">
        <authorList>
            <consortium name="DOE Joint Genome Institute"/>
            <person name="Haridas S."/>
            <person name="Albert R."/>
            <person name="Binder M."/>
            <person name="Bloem J."/>
            <person name="Labutti K."/>
            <person name="Salamov A."/>
            <person name="Andreopoulos B."/>
            <person name="Baker S.E."/>
            <person name="Barry K."/>
            <person name="Bills G."/>
            <person name="Bluhm B.H."/>
            <person name="Cannon C."/>
            <person name="Castanera R."/>
            <person name="Culley D.E."/>
            <person name="Daum C."/>
            <person name="Ezra D."/>
            <person name="Gonzalez J.B."/>
            <person name="Henrissat B."/>
            <person name="Kuo A."/>
            <person name="Liang C."/>
            <person name="Lipzen A."/>
            <person name="Lutzoni F."/>
            <person name="Magnuson J."/>
            <person name="Mondo S."/>
            <person name="Nolan M."/>
            <person name="Ohm R."/>
            <person name="Pangilinan J."/>
            <person name="Park H.-J."/>
            <person name="Ramirez L."/>
            <person name="Alfaro M."/>
            <person name="Sun H."/>
            <person name="Tritt A."/>
            <person name="Yoshinaga Y."/>
            <person name="Zwiers L.-H."/>
            <person name="Turgeon B.G."/>
            <person name="Goodwin S.B."/>
            <person name="Spatafora J.W."/>
            <person name="Crous P.W."/>
            <person name="Grigoriev I.V."/>
        </authorList>
    </citation>
    <scope>NUCLEOTIDE SEQUENCE</scope>
    <source>
        <strain evidence="19 21">CBS 781.70</strain>
    </source>
</reference>
<comment type="catalytic activity">
    <reaction evidence="14">
        <text>2 nitric oxide + NADH + 2 O2 = 2 nitrate + NAD(+) + H(+)</text>
        <dbReference type="Rhea" id="RHEA:19469"/>
        <dbReference type="ChEBI" id="CHEBI:15378"/>
        <dbReference type="ChEBI" id="CHEBI:15379"/>
        <dbReference type="ChEBI" id="CHEBI:16480"/>
        <dbReference type="ChEBI" id="CHEBI:17632"/>
        <dbReference type="ChEBI" id="CHEBI:57540"/>
        <dbReference type="ChEBI" id="CHEBI:57945"/>
        <dbReference type="EC" id="1.14.12.17"/>
    </reaction>
</comment>
<evidence type="ECO:0000256" key="4">
    <source>
        <dbReference type="ARBA" id="ARBA00012229"/>
    </source>
</evidence>
<keyword evidence="7" id="KW-0285">Flavoprotein</keyword>
<evidence type="ECO:0000256" key="6">
    <source>
        <dbReference type="ARBA" id="ARBA00022617"/>
    </source>
</evidence>
<sequence>MSLSPEQITIIKATVPVLAEHGKTVTSLFYKNVLNDNPALRNIFSHTHQESGHQAAALARSLYLYASHIEDLSALKDLVELVAHKHASLYVLPEHYPIVGKYLLAALKTTLGDACTPEILDAWGAAYQQLADILIGRESQLYNTTAGWTDWRSFRITKKVPESEQITSFYLEPVDKAHLPLPAHRPGQYIGLRTEVAELGVLQPRQYSLSDMHHPDHFRISVKKELALDPSQTDLRSHPGFVSNILHDEKKEGDEVMVSHPYGDFYLDADQEAAASPLVLLSAGVGLTPMVAILNALNSRSSTRPVSFIHGAHTSKIRAFGDHVQNTAKSMDNVNVVFFNSTVSEDDKQGEHYDHIGRADLKKLDEKKHLFLDDKSTHYFVCGPSSFMTDMDTALKQYGVDSERVHLERFGTGGIDRAV</sequence>
<dbReference type="SUPFAM" id="SSF52343">
    <property type="entry name" value="Ferredoxin reductase-like, C-terminal NADP-linked domain"/>
    <property type="match status" value="1"/>
</dbReference>
<accession>A0A6G1FR48</accession>
<evidence type="ECO:0000256" key="5">
    <source>
        <dbReference type="ARBA" id="ARBA00022575"/>
    </source>
</evidence>
<dbReference type="GO" id="GO:0008941">
    <property type="term" value="F:nitric oxide dioxygenase NAD(P)H activity"/>
    <property type="evidence" value="ECO:0007669"/>
    <property type="project" value="UniProtKB-EC"/>
</dbReference>
<evidence type="ECO:0000256" key="7">
    <source>
        <dbReference type="ARBA" id="ARBA00022630"/>
    </source>
</evidence>
<dbReference type="InterPro" id="IPR000971">
    <property type="entry name" value="Globin"/>
</dbReference>
<evidence type="ECO:0000256" key="11">
    <source>
        <dbReference type="ARBA" id="ARBA00023002"/>
    </source>
</evidence>
<dbReference type="PANTHER" id="PTHR43396:SF3">
    <property type="entry name" value="FLAVOHEMOPROTEIN"/>
    <property type="match status" value="1"/>
</dbReference>
<dbReference type="FunFam" id="2.40.30.10:FF:000034">
    <property type="entry name" value="Flavohemoprotein"/>
    <property type="match status" value="1"/>
</dbReference>
<evidence type="ECO:0000256" key="1">
    <source>
        <dbReference type="ARBA" id="ARBA00001970"/>
    </source>
</evidence>
<dbReference type="GO" id="GO:0009636">
    <property type="term" value="P:response to toxic substance"/>
    <property type="evidence" value="ECO:0007669"/>
    <property type="project" value="UniProtKB-KW"/>
</dbReference>
<dbReference type="AlphaFoldDB" id="A0A6G1FR48"/>
<dbReference type="Proteomes" id="UP000504638">
    <property type="component" value="Unplaced"/>
</dbReference>
<evidence type="ECO:0000256" key="16">
    <source>
        <dbReference type="ARBA" id="ARBA00056398"/>
    </source>
</evidence>
<proteinExistence type="inferred from homology"/>
<dbReference type="GO" id="GO:0071500">
    <property type="term" value="P:cellular response to nitrosative stress"/>
    <property type="evidence" value="ECO:0007669"/>
    <property type="project" value="TreeGrafter"/>
</dbReference>
<evidence type="ECO:0000256" key="12">
    <source>
        <dbReference type="ARBA" id="ARBA00023004"/>
    </source>
</evidence>
<dbReference type="Pfam" id="PF00175">
    <property type="entry name" value="NAD_binding_1"/>
    <property type="match status" value="1"/>
</dbReference>
<dbReference type="OrthoDB" id="436496at2759"/>
<dbReference type="InterPro" id="IPR017927">
    <property type="entry name" value="FAD-bd_FR_type"/>
</dbReference>
<dbReference type="NCBIfam" id="NF009805">
    <property type="entry name" value="PRK13289.1"/>
    <property type="match status" value="1"/>
</dbReference>
<comment type="similarity">
    <text evidence="3">In the C-terminal section; belongs to the flavoprotein pyridine nucleotide cytochrome reductase family.</text>
</comment>
<evidence type="ECO:0000256" key="15">
    <source>
        <dbReference type="ARBA" id="ARBA00049433"/>
    </source>
</evidence>
<evidence type="ECO:0000313" key="20">
    <source>
        <dbReference type="Proteomes" id="UP000504638"/>
    </source>
</evidence>
<dbReference type="GO" id="GO:0046872">
    <property type="term" value="F:metal ion binding"/>
    <property type="evidence" value="ECO:0007669"/>
    <property type="project" value="UniProtKB-KW"/>
</dbReference>
<dbReference type="EC" id="1.14.12.17" evidence="4"/>
<dbReference type="InterPro" id="IPR009050">
    <property type="entry name" value="Globin-like_sf"/>
</dbReference>
<dbReference type="SUPFAM" id="SSF63380">
    <property type="entry name" value="Riboflavin synthase domain-like"/>
    <property type="match status" value="1"/>
</dbReference>
<dbReference type="RefSeq" id="XP_033529821.1">
    <property type="nucleotide sequence ID" value="XM_033674709.1"/>
</dbReference>
<comment type="function">
    <text evidence="16">In the presence of oxygen and NADH, it has NADH oxidase activity, which leads to the generation of superoxide and H(2)O(2). Under anaerobic conditions, it also exhibits nitric oxide reductase and FAD reductase activities. However, all these reactions are much lower than NOD activity.</text>
</comment>
<dbReference type="EMBL" id="ML975188">
    <property type="protein sequence ID" value="KAF1808190.1"/>
    <property type="molecule type" value="Genomic_DNA"/>
</dbReference>
<dbReference type="Gene3D" id="2.40.30.10">
    <property type="entry name" value="Translation factors"/>
    <property type="match status" value="1"/>
</dbReference>
<comment type="catalytic activity">
    <reaction evidence="15">
        <text>2 nitric oxide + NADPH + 2 O2 = 2 nitrate + NADP(+) + H(+)</text>
        <dbReference type="Rhea" id="RHEA:19465"/>
        <dbReference type="ChEBI" id="CHEBI:15378"/>
        <dbReference type="ChEBI" id="CHEBI:15379"/>
        <dbReference type="ChEBI" id="CHEBI:16480"/>
        <dbReference type="ChEBI" id="CHEBI:17632"/>
        <dbReference type="ChEBI" id="CHEBI:57783"/>
        <dbReference type="ChEBI" id="CHEBI:58349"/>
        <dbReference type="EC" id="1.14.12.17"/>
    </reaction>
</comment>
<dbReference type="PROSITE" id="PS01033">
    <property type="entry name" value="GLOBIN"/>
    <property type="match status" value="1"/>
</dbReference>
<dbReference type="GO" id="GO:0020037">
    <property type="term" value="F:heme binding"/>
    <property type="evidence" value="ECO:0007669"/>
    <property type="project" value="InterPro"/>
</dbReference>
<keyword evidence="10" id="KW-0521">NADP</keyword>
<dbReference type="FunFam" id="3.40.50.80:FF:000010">
    <property type="entry name" value="Flavohemoprotein"/>
    <property type="match status" value="1"/>
</dbReference>
<evidence type="ECO:0000256" key="13">
    <source>
        <dbReference type="ARBA" id="ARBA00023027"/>
    </source>
</evidence>
<keyword evidence="5" id="KW-0216">Detoxification</keyword>
<keyword evidence="12" id="KW-0408">Iron</keyword>
<dbReference type="SUPFAM" id="SSF46458">
    <property type="entry name" value="Globin-like"/>
    <property type="match status" value="1"/>
</dbReference>
<keyword evidence="8" id="KW-0479">Metal-binding</keyword>
<keyword evidence="13" id="KW-0520">NAD</keyword>
<dbReference type="CDD" id="cd06184">
    <property type="entry name" value="flavohem_like_fad_nad_binding"/>
    <property type="match status" value="1"/>
</dbReference>
<dbReference type="InterPro" id="IPR012292">
    <property type="entry name" value="Globin/Proto"/>
</dbReference>
<evidence type="ECO:0000256" key="3">
    <source>
        <dbReference type="ARBA" id="ARBA00006401"/>
    </source>
</evidence>
<evidence type="ECO:0000313" key="19">
    <source>
        <dbReference type="EMBL" id="KAF1808190.1"/>
    </source>
</evidence>
<dbReference type="Gene3D" id="1.10.490.10">
    <property type="entry name" value="Globins"/>
    <property type="match status" value="1"/>
</dbReference>
<dbReference type="PANTHER" id="PTHR43396">
    <property type="entry name" value="FLAVOHEMOPROTEIN"/>
    <property type="match status" value="1"/>
</dbReference>
<reference evidence="21" key="2">
    <citation type="submission" date="2020-04" db="EMBL/GenBank/DDBJ databases">
        <authorList>
            <consortium name="NCBI Genome Project"/>
        </authorList>
    </citation>
    <scope>NUCLEOTIDE SEQUENCE</scope>
    <source>
        <strain evidence="21">CBS 781.70</strain>
    </source>
</reference>
<keyword evidence="11" id="KW-0560">Oxidoreductase</keyword>
<feature type="domain" description="Globin" evidence="17">
    <location>
        <begin position="2"/>
        <end position="139"/>
    </location>
</feature>
<feature type="domain" description="FAD-binding FR-type" evidence="18">
    <location>
        <begin position="149"/>
        <end position="268"/>
    </location>
</feature>
<comment type="cofactor">
    <cofactor evidence="2">
        <name>FAD</name>
        <dbReference type="ChEBI" id="CHEBI:57692"/>
    </cofactor>
</comment>
<dbReference type="InterPro" id="IPR039261">
    <property type="entry name" value="FNR_nucleotide-bd"/>
</dbReference>
<dbReference type="GO" id="GO:0071949">
    <property type="term" value="F:FAD binding"/>
    <property type="evidence" value="ECO:0007669"/>
    <property type="project" value="TreeGrafter"/>
</dbReference>
<keyword evidence="6" id="KW-0349">Heme</keyword>
<dbReference type="GO" id="GO:0046210">
    <property type="term" value="P:nitric oxide catabolic process"/>
    <property type="evidence" value="ECO:0007669"/>
    <property type="project" value="TreeGrafter"/>
</dbReference>
<dbReference type="InterPro" id="IPR001433">
    <property type="entry name" value="OxRdtase_FAD/NAD-bd"/>
</dbReference>
<dbReference type="CDD" id="cd08922">
    <property type="entry name" value="FHb-globin"/>
    <property type="match status" value="1"/>
</dbReference>
<keyword evidence="20" id="KW-1185">Reference proteome</keyword>
<evidence type="ECO:0000256" key="2">
    <source>
        <dbReference type="ARBA" id="ARBA00001974"/>
    </source>
</evidence>
<dbReference type="Gene3D" id="3.40.50.80">
    <property type="entry name" value="Nucleotide-binding domain of ferredoxin-NADP reductase (FNR) module"/>
    <property type="match status" value="1"/>
</dbReference>
<evidence type="ECO:0000259" key="17">
    <source>
        <dbReference type="PROSITE" id="PS01033"/>
    </source>
</evidence>
<name>A0A6G1FR48_9PEZI</name>
<gene>
    <name evidence="19 21" type="ORF">P152DRAFT_251303</name>
</gene>
<keyword evidence="9" id="KW-0274">FAD</keyword>
<evidence type="ECO:0000256" key="9">
    <source>
        <dbReference type="ARBA" id="ARBA00022827"/>
    </source>
</evidence>
<evidence type="ECO:0000256" key="8">
    <source>
        <dbReference type="ARBA" id="ARBA00022723"/>
    </source>
</evidence>
<evidence type="ECO:0000256" key="14">
    <source>
        <dbReference type="ARBA" id="ARBA00048649"/>
    </source>
</evidence>
<dbReference type="GeneID" id="54415279"/>
<evidence type="ECO:0000256" key="10">
    <source>
        <dbReference type="ARBA" id="ARBA00022857"/>
    </source>
</evidence>
<dbReference type="GO" id="GO:0019825">
    <property type="term" value="F:oxygen binding"/>
    <property type="evidence" value="ECO:0007669"/>
    <property type="project" value="InterPro"/>
</dbReference>
<dbReference type="PROSITE" id="PS51384">
    <property type="entry name" value="FAD_FR"/>
    <property type="match status" value="1"/>
</dbReference>
<dbReference type="InterPro" id="IPR017938">
    <property type="entry name" value="Riboflavin_synthase-like_b-brl"/>
</dbReference>
<evidence type="ECO:0000313" key="21">
    <source>
        <dbReference type="RefSeq" id="XP_033529821.1"/>
    </source>
</evidence>
<organism evidence="19">
    <name type="scientific">Eremomyces bilateralis CBS 781.70</name>
    <dbReference type="NCBI Taxonomy" id="1392243"/>
    <lineage>
        <taxon>Eukaryota</taxon>
        <taxon>Fungi</taxon>
        <taxon>Dikarya</taxon>
        <taxon>Ascomycota</taxon>
        <taxon>Pezizomycotina</taxon>
        <taxon>Dothideomycetes</taxon>
        <taxon>Dothideomycetes incertae sedis</taxon>
        <taxon>Eremomycetales</taxon>
        <taxon>Eremomycetaceae</taxon>
        <taxon>Eremomyces</taxon>
    </lineage>
</organism>
<dbReference type="FunFam" id="1.10.490.10:FF:000003">
    <property type="entry name" value="Flavohemoprotein"/>
    <property type="match status" value="1"/>
</dbReference>
<reference evidence="21" key="3">
    <citation type="submission" date="2025-04" db="UniProtKB">
        <authorList>
            <consortium name="RefSeq"/>
        </authorList>
    </citation>
    <scope>IDENTIFICATION</scope>
    <source>
        <strain evidence="21">CBS 781.70</strain>
    </source>
</reference>
<comment type="cofactor">
    <cofactor evidence="1">
        <name>heme b</name>
        <dbReference type="ChEBI" id="CHEBI:60344"/>
    </cofactor>
</comment>